<dbReference type="KEGG" id="fll:EI427_17920"/>
<proteinExistence type="predicted"/>
<name>A0A3S9P747_9BACT</name>
<keyword evidence="3" id="KW-1185">Reference proteome</keyword>
<dbReference type="Pfam" id="PF16036">
    <property type="entry name" value="Chalcone_3"/>
    <property type="match status" value="2"/>
</dbReference>
<dbReference type="InterPro" id="IPR036298">
    <property type="entry name" value="Chalcone_isomerase_sf"/>
</dbReference>
<dbReference type="AlphaFoldDB" id="A0A3S9P747"/>
<dbReference type="Proteomes" id="UP000267268">
    <property type="component" value="Chromosome 1"/>
</dbReference>
<accession>A0A3S9P747</accession>
<dbReference type="SUPFAM" id="SSF54626">
    <property type="entry name" value="Chalcone isomerase"/>
    <property type="match status" value="1"/>
</dbReference>
<dbReference type="EMBL" id="CP034562">
    <property type="protein sequence ID" value="AZQ64035.1"/>
    <property type="molecule type" value="Genomic_DNA"/>
</dbReference>
<dbReference type="OrthoDB" id="977799at2"/>
<gene>
    <name evidence="2" type="ORF">EI427_17920</name>
</gene>
<reference evidence="2 3" key="1">
    <citation type="submission" date="2018-12" db="EMBL/GenBank/DDBJ databases">
        <title>Flammeovirga pectinis sp. nov., isolated from the gut of the Korean scallop, Patinopecten yessoensis.</title>
        <authorList>
            <person name="Bae J.-W."/>
            <person name="Jeong Y.-S."/>
            <person name="Kang W."/>
        </authorList>
    </citation>
    <scope>NUCLEOTIDE SEQUENCE [LARGE SCALE GENOMIC DNA]</scope>
    <source>
        <strain evidence="2 3">L12M1</strain>
    </source>
</reference>
<dbReference type="RefSeq" id="WP_126617331.1">
    <property type="nucleotide sequence ID" value="NZ_CP034562.1"/>
</dbReference>
<sequence length="234" mass="27272">MKNLITTIVILLNTLAVYSQEQTYNVNFFKNVEFPNVITIEYENLKLNGHGMHTEGISKLFVCGLYLYERSDDPIKIIYDDHMKMIELIITSNQFQSDKSIKEIKEVHDKNMDHIKSGQLDDMVDNIKKYEGIIPQNLISIDKRFRSYFKEANKGKVQENEVQIKLFLATFNEVIKIGDHIRITFLENKILISRNGEHQSEIEGKEFQKIVLNTFIGNHAFNQTLKDDLLKSNL</sequence>
<organism evidence="2 3">
    <name type="scientific">Flammeovirga pectinis</name>
    <dbReference type="NCBI Taxonomy" id="2494373"/>
    <lineage>
        <taxon>Bacteria</taxon>
        <taxon>Pseudomonadati</taxon>
        <taxon>Bacteroidota</taxon>
        <taxon>Cytophagia</taxon>
        <taxon>Cytophagales</taxon>
        <taxon>Flammeovirgaceae</taxon>
        <taxon>Flammeovirga</taxon>
    </lineage>
</organism>
<dbReference type="GO" id="GO:0016872">
    <property type="term" value="F:intramolecular lyase activity"/>
    <property type="evidence" value="ECO:0007669"/>
    <property type="project" value="InterPro"/>
</dbReference>
<evidence type="ECO:0000313" key="2">
    <source>
        <dbReference type="EMBL" id="AZQ64035.1"/>
    </source>
</evidence>
<dbReference type="InterPro" id="IPR016088">
    <property type="entry name" value="Chalcone_isomerase_3-sand"/>
</dbReference>
<feature type="domain" description="Chalcone isomerase" evidence="1">
    <location>
        <begin position="141"/>
        <end position="230"/>
    </location>
</feature>
<protein>
    <recommendedName>
        <fullName evidence="1">Chalcone isomerase domain-containing protein</fullName>
    </recommendedName>
</protein>
<dbReference type="Gene3D" id="3.50.70.10">
    <property type="match status" value="1"/>
</dbReference>
<evidence type="ECO:0000259" key="1">
    <source>
        <dbReference type="Pfam" id="PF16036"/>
    </source>
</evidence>
<feature type="domain" description="Chalcone isomerase" evidence="1">
    <location>
        <begin position="30"/>
        <end position="137"/>
    </location>
</feature>
<dbReference type="InterPro" id="IPR016087">
    <property type="entry name" value="Chalcone_isomerase"/>
</dbReference>
<evidence type="ECO:0000313" key="3">
    <source>
        <dbReference type="Proteomes" id="UP000267268"/>
    </source>
</evidence>